<organism evidence="1 2">
    <name type="scientific">Mycobacterium vicinigordonae</name>
    <dbReference type="NCBI Taxonomy" id="1719132"/>
    <lineage>
        <taxon>Bacteria</taxon>
        <taxon>Bacillati</taxon>
        <taxon>Actinomycetota</taxon>
        <taxon>Actinomycetes</taxon>
        <taxon>Mycobacteriales</taxon>
        <taxon>Mycobacteriaceae</taxon>
        <taxon>Mycobacterium</taxon>
    </lineage>
</organism>
<evidence type="ECO:0000313" key="2">
    <source>
        <dbReference type="Proteomes" id="UP000510682"/>
    </source>
</evidence>
<protein>
    <submittedName>
        <fullName evidence="1">Uncharacterized protein</fullName>
    </submittedName>
</protein>
<dbReference type="Proteomes" id="UP000510682">
    <property type="component" value="Chromosome"/>
</dbReference>
<name>A0A7D6E2J9_9MYCO</name>
<proteinExistence type="predicted"/>
<accession>A0A7D6E2J9</accession>
<dbReference type="RefSeq" id="WP_180914463.1">
    <property type="nucleotide sequence ID" value="NZ_CP059165.1"/>
</dbReference>
<reference evidence="2" key="1">
    <citation type="submission" date="2020-07" db="EMBL/GenBank/DDBJ databases">
        <title>Description of Mycobacterium gordonae subsp. intergordonae subsp.nov. and Mycobacterium gordonae subsp. gordonae subsp. nov.</title>
        <authorList>
            <person name="Yu X."/>
        </authorList>
    </citation>
    <scope>NUCLEOTIDE SEQUENCE [LARGE SCALE GENOMIC DNA]</scope>
    <source>
        <strain evidence="2">24</strain>
    </source>
</reference>
<keyword evidence="2" id="KW-1185">Reference proteome</keyword>
<gene>
    <name evidence="1" type="ORF">H0P51_19025</name>
</gene>
<reference evidence="2" key="2">
    <citation type="submission" date="2023-07" db="EMBL/GenBank/DDBJ databases">
        <title>Description of Mycobacterium gordonae subsp. intergordonae subsp.nov. and Mycobacterium gordonae subsp. gordonae subsp. nov.</title>
        <authorList>
            <person name="Huang H."/>
        </authorList>
    </citation>
    <scope>NUCLEOTIDE SEQUENCE [LARGE SCALE GENOMIC DNA]</scope>
    <source>
        <strain evidence="2">24</strain>
    </source>
</reference>
<evidence type="ECO:0000313" key="1">
    <source>
        <dbReference type="EMBL" id="QLL05882.1"/>
    </source>
</evidence>
<sequence length="57" mass="6615">MWALTTSNGLRVDNIRYEHDARMAVHNLGYPQAIGPYSWQVVDNQGRQFVAEVRKVR</sequence>
<dbReference type="KEGG" id="mgor:H0P51_19025"/>
<dbReference type="EMBL" id="CP059165">
    <property type="protein sequence ID" value="QLL05882.1"/>
    <property type="molecule type" value="Genomic_DNA"/>
</dbReference>
<dbReference type="AlphaFoldDB" id="A0A7D6E2J9"/>